<dbReference type="PANTHER" id="PTHR30193:SF37">
    <property type="entry name" value="INNER MEMBRANE ABC TRANSPORTER PERMEASE PROTEIN YCJO"/>
    <property type="match status" value="1"/>
</dbReference>
<dbReference type="SUPFAM" id="SSF161098">
    <property type="entry name" value="MetI-like"/>
    <property type="match status" value="1"/>
</dbReference>
<dbReference type="EMBL" id="JACCFH010000001">
    <property type="protein sequence ID" value="NYG33676.1"/>
    <property type="molecule type" value="Genomic_DNA"/>
</dbReference>
<protein>
    <submittedName>
        <fullName evidence="9">Multiple sugar transport system permease protein</fullName>
    </submittedName>
</protein>
<name>A0A7Y9QZH6_9BURK</name>
<comment type="subcellular location">
    <subcellularLocation>
        <location evidence="1 7">Cell membrane</location>
        <topology evidence="1 7">Multi-pass membrane protein</topology>
    </subcellularLocation>
</comment>
<feature type="transmembrane region" description="Helical" evidence="7">
    <location>
        <begin position="12"/>
        <end position="39"/>
    </location>
</feature>
<feature type="transmembrane region" description="Helical" evidence="7">
    <location>
        <begin position="110"/>
        <end position="130"/>
    </location>
</feature>
<gene>
    <name evidence="9" type="ORF">BDD16_002662</name>
</gene>
<evidence type="ECO:0000256" key="3">
    <source>
        <dbReference type="ARBA" id="ARBA00022475"/>
    </source>
</evidence>
<dbReference type="InterPro" id="IPR051393">
    <property type="entry name" value="ABC_transporter_permease"/>
</dbReference>
<keyword evidence="10" id="KW-1185">Reference proteome</keyword>
<dbReference type="SUPFAM" id="SSF160964">
    <property type="entry name" value="MalF N-terminal region-like"/>
    <property type="match status" value="1"/>
</dbReference>
<dbReference type="Proteomes" id="UP000518288">
    <property type="component" value="Unassembled WGS sequence"/>
</dbReference>
<proteinExistence type="inferred from homology"/>
<dbReference type="PANTHER" id="PTHR30193">
    <property type="entry name" value="ABC TRANSPORTER PERMEASE PROTEIN"/>
    <property type="match status" value="1"/>
</dbReference>
<keyword evidence="3" id="KW-1003">Cell membrane</keyword>
<evidence type="ECO:0000313" key="9">
    <source>
        <dbReference type="EMBL" id="NYG33676.1"/>
    </source>
</evidence>
<evidence type="ECO:0000256" key="6">
    <source>
        <dbReference type="ARBA" id="ARBA00023136"/>
    </source>
</evidence>
<keyword evidence="6 7" id="KW-0472">Membrane</keyword>
<dbReference type="Pfam" id="PF00528">
    <property type="entry name" value="BPD_transp_1"/>
    <property type="match status" value="1"/>
</dbReference>
<feature type="transmembrane region" description="Helical" evidence="7">
    <location>
        <begin position="207"/>
        <end position="231"/>
    </location>
</feature>
<keyword evidence="5 7" id="KW-1133">Transmembrane helix</keyword>
<feature type="transmembrane region" description="Helical" evidence="7">
    <location>
        <begin position="77"/>
        <end position="98"/>
    </location>
</feature>
<dbReference type="GO" id="GO:0055085">
    <property type="term" value="P:transmembrane transport"/>
    <property type="evidence" value="ECO:0007669"/>
    <property type="project" value="InterPro"/>
</dbReference>
<keyword evidence="2 7" id="KW-0813">Transport</keyword>
<evidence type="ECO:0000313" key="10">
    <source>
        <dbReference type="Proteomes" id="UP000518288"/>
    </source>
</evidence>
<keyword evidence="4 7" id="KW-0812">Transmembrane</keyword>
<dbReference type="RefSeq" id="WP_179634414.1">
    <property type="nucleotide sequence ID" value="NZ_CAXYYM010000007.1"/>
</dbReference>
<evidence type="ECO:0000256" key="1">
    <source>
        <dbReference type="ARBA" id="ARBA00004651"/>
    </source>
</evidence>
<dbReference type="InterPro" id="IPR000515">
    <property type="entry name" value="MetI-like"/>
</dbReference>
<dbReference type="CDD" id="cd06261">
    <property type="entry name" value="TM_PBP2"/>
    <property type="match status" value="1"/>
</dbReference>
<feature type="transmembrane region" description="Helical" evidence="7">
    <location>
        <begin position="164"/>
        <end position="186"/>
    </location>
</feature>
<evidence type="ECO:0000256" key="5">
    <source>
        <dbReference type="ARBA" id="ARBA00022989"/>
    </source>
</evidence>
<dbReference type="PROSITE" id="PS50928">
    <property type="entry name" value="ABC_TM1"/>
    <property type="match status" value="1"/>
</dbReference>
<evidence type="ECO:0000256" key="4">
    <source>
        <dbReference type="ARBA" id="ARBA00022692"/>
    </source>
</evidence>
<feature type="transmembrane region" description="Helical" evidence="7">
    <location>
        <begin position="266"/>
        <end position="286"/>
    </location>
</feature>
<organism evidence="9 10">
    <name type="scientific">Sphaerotilus montanus</name>
    <dbReference type="NCBI Taxonomy" id="522889"/>
    <lineage>
        <taxon>Bacteria</taxon>
        <taxon>Pseudomonadati</taxon>
        <taxon>Pseudomonadota</taxon>
        <taxon>Betaproteobacteria</taxon>
        <taxon>Burkholderiales</taxon>
        <taxon>Sphaerotilaceae</taxon>
        <taxon>Sphaerotilus</taxon>
    </lineage>
</organism>
<comment type="similarity">
    <text evidence="7">Belongs to the binding-protein-dependent transport system permease family.</text>
</comment>
<reference evidence="9 10" key="1">
    <citation type="submission" date="2020-07" db="EMBL/GenBank/DDBJ databases">
        <title>Genomic Encyclopedia of Archaeal and Bacterial Type Strains, Phase II (KMG-II): from individual species to whole genera.</title>
        <authorList>
            <person name="Goeker M."/>
        </authorList>
    </citation>
    <scope>NUCLEOTIDE SEQUENCE [LARGE SCALE GENOMIC DNA]</scope>
    <source>
        <strain evidence="9 10">DSM 21226</strain>
    </source>
</reference>
<dbReference type="AlphaFoldDB" id="A0A7Y9QZH6"/>
<keyword evidence="9" id="KW-0762">Sugar transport</keyword>
<feature type="domain" description="ABC transmembrane type-1" evidence="8">
    <location>
        <begin position="73"/>
        <end position="287"/>
    </location>
</feature>
<dbReference type="InterPro" id="IPR035906">
    <property type="entry name" value="MetI-like_sf"/>
</dbReference>
<comment type="caution">
    <text evidence="9">The sequence shown here is derived from an EMBL/GenBank/DDBJ whole genome shotgun (WGS) entry which is preliminary data.</text>
</comment>
<evidence type="ECO:0000256" key="2">
    <source>
        <dbReference type="ARBA" id="ARBA00022448"/>
    </source>
</evidence>
<dbReference type="GO" id="GO:0005886">
    <property type="term" value="C:plasma membrane"/>
    <property type="evidence" value="ECO:0007669"/>
    <property type="project" value="UniProtKB-SubCell"/>
</dbReference>
<evidence type="ECO:0000256" key="7">
    <source>
        <dbReference type="RuleBase" id="RU363032"/>
    </source>
</evidence>
<evidence type="ECO:0000259" key="8">
    <source>
        <dbReference type="PROSITE" id="PS50928"/>
    </source>
</evidence>
<sequence>MLAVRQQTTLRPWLFLSPALALILLFIVLPFLLTVAFSFTDQRLVPNPNVPTEWIGWRNYARVFENEDFVRTLLNTAYFTVLVVPLQCGLGLAVAMLINTKLPMRQLFRGIYFLPTVISMVVVSVIWFSLFQMSGFFNTLLNALTFGLVDPVDWLGNPATAMPALVLMSAWQGFPFQMVVYLAGLQSINTDLYEAARLDGANRWNEFWHITIPGLLNTHILVVMTTTILAFKLFTQVELLTKGGPSGVTDTLVRFIYLTGFRQGKVGIAAAAAVVFFLIVLAISLVQRRLVKEERAVE</sequence>
<dbReference type="Gene3D" id="1.10.3720.10">
    <property type="entry name" value="MetI-like"/>
    <property type="match status" value="1"/>
</dbReference>
<accession>A0A7Y9QZH6</accession>